<gene>
    <name evidence="1" type="ORF">LOY88_003407</name>
</gene>
<proteinExistence type="predicted"/>
<name>A0ACB8UZR2_9EURO</name>
<dbReference type="EMBL" id="JALBCA010000044">
    <property type="protein sequence ID" value="KAI2386850.1"/>
    <property type="molecule type" value="Genomic_DNA"/>
</dbReference>
<organism evidence="1">
    <name type="scientific">Ophidiomyces ophidiicola</name>
    <dbReference type="NCBI Taxonomy" id="1387563"/>
    <lineage>
        <taxon>Eukaryota</taxon>
        <taxon>Fungi</taxon>
        <taxon>Dikarya</taxon>
        <taxon>Ascomycota</taxon>
        <taxon>Pezizomycotina</taxon>
        <taxon>Eurotiomycetes</taxon>
        <taxon>Eurotiomycetidae</taxon>
        <taxon>Onygenales</taxon>
        <taxon>Onygenaceae</taxon>
        <taxon>Ophidiomyces</taxon>
    </lineage>
</organism>
<evidence type="ECO:0000313" key="1">
    <source>
        <dbReference type="EMBL" id="KAI2386850.1"/>
    </source>
</evidence>
<comment type="caution">
    <text evidence="1">The sequence shown here is derived from an EMBL/GenBank/DDBJ whole genome shotgun (WGS) entry which is preliminary data.</text>
</comment>
<reference evidence="1" key="1">
    <citation type="journal article" date="2022" name="bioRxiv">
        <title>Population genetic analysis of Ophidiomyces ophidiicola, the causative agent of snake fungal disease, indicates recent introductions to the USA.</title>
        <authorList>
            <person name="Ladner J.T."/>
            <person name="Palmer J.M."/>
            <person name="Ettinger C.L."/>
            <person name="Stajich J.E."/>
            <person name="Farrell T.M."/>
            <person name="Glorioso B.M."/>
            <person name="Lawson B."/>
            <person name="Price S.J."/>
            <person name="Stengle A.G."/>
            <person name="Grear D.A."/>
            <person name="Lorch J.M."/>
        </authorList>
    </citation>
    <scope>NUCLEOTIDE SEQUENCE</scope>
    <source>
        <strain evidence="1">NWHC 24266-5</strain>
    </source>
</reference>
<sequence length="247" mass="28272">MRLELQPLLDSDFPEMVSAQWTSFENPYSGLLRVVGPIFNGDRAASLATNVTVQLAQHKSTPESNWVKVVDADAGNKLAGAARWLIFEHDPFEKPEIVADWWPEATIGREFATRVLLQLEEPRKQRARRPHLYLHIAFTLPEYRGHGVARMFIQWGTQKADAMGLECWLDASDNGRPVYPKYGFIEVLDFCLDPDMDEDAMSEAEREELRELRDLVIPTHLTCMWRPKGGKYVEGVTIKPWEMDSKA</sequence>
<accession>A0ACB8UZR2</accession>
<protein>
    <submittedName>
        <fullName evidence="1">Uncharacterized protein</fullName>
    </submittedName>
</protein>